<comment type="caution">
    <text evidence="1">The sequence shown here is derived from an EMBL/GenBank/DDBJ whole genome shotgun (WGS) entry which is preliminary data.</text>
</comment>
<dbReference type="EMBL" id="VUJX02000006">
    <property type="protein sequence ID" value="KAL0935153.1"/>
    <property type="molecule type" value="Genomic_DNA"/>
</dbReference>
<gene>
    <name evidence="1" type="ORF">CTRU02_209744</name>
</gene>
<name>A0ACC3YT77_COLTU</name>
<dbReference type="Proteomes" id="UP000805649">
    <property type="component" value="Unassembled WGS sequence"/>
</dbReference>
<organism evidence="1 2">
    <name type="scientific">Colletotrichum truncatum</name>
    <name type="common">Anthracnose fungus</name>
    <name type="synonym">Colletotrichum capsici</name>
    <dbReference type="NCBI Taxonomy" id="5467"/>
    <lineage>
        <taxon>Eukaryota</taxon>
        <taxon>Fungi</taxon>
        <taxon>Dikarya</taxon>
        <taxon>Ascomycota</taxon>
        <taxon>Pezizomycotina</taxon>
        <taxon>Sordariomycetes</taxon>
        <taxon>Hypocreomycetidae</taxon>
        <taxon>Glomerellales</taxon>
        <taxon>Glomerellaceae</taxon>
        <taxon>Colletotrichum</taxon>
        <taxon>Colletotrichum truncatum species complex</taxon>
    </lineage>
</organism>
<evidence type="ECO:0000313" key="1">
    <source>
        <dbReference type="EMBL" id="KAL0935153.1"/>
    </source>
</evidence>
<sequence>MVVKDQPKPTAHTMQPDRNAPLTKEERQREEKKSWTCAQCCSSCLDCIVMCFRA</sequence>
<keyword evidence="2" id="KW-1185">Reference proteome</keyword>
<protein>
    <submittedName>
        <fullName evidence="1">Uncharacterized protein</fullName>
    </submittedName>
</protein>
<reference evidence="1 2" key="1">
    <citation type="journal article" date="2020" name="Phytopathology">
        <title>Genome Sequence Resources of Colletotrichum truncatum, C. plurivorum, C. musicola, and C. sojae: Four Species Pathogenic to Soybean (Glycine max).</title>
        <authorList>
            <person name="Rogerio F."/>
            <person name="Boufleur T.R."/>
            <person name="Ciampi-Guillardi M."/>
            <person name="Sukno S.A."/>
            <person name="Thon M.R."/>
            <person name="Massola Junior N.S."/>
            <person name="Baroncelli R."/>
        </authorList>
    </citation>
    <scope>NUCLEOTIDE SEQUENCE [LARGE SCALE GENOMIC DNA]</scope>
    <source>
        <strain evidence="1 2">CMES1059</strain>
    </source>
</reference>
<proteinExistence type="predicted"/>
<evidence type="ECO:0000313" key="2">
    <source>
        <dbReference type="Proteomes" id="UP000805649"/>
    </source>
</evidence>
<accession>A0ACC3YT77</accession>